<dbReference type="Gene3D" id="3.40.50.1820">
    <property type="entry name" value="alpha/beta hydrolase"/>
    <property type="match status" value="1"/>
</dbReference>
<dbReference type="SUPFAM" id="SSF53474">
    <property type="entry name" value="alpha/beta-Hydrolases"/>
    <property type="match status" value="1"/>
</dbReference>
<keyword evidence="5" id="KW-1185">Reference proteome</keyword>
<dbReference type="PANTHER" id="PTHR42776:SF4">
    <property type="entry name" value="ACYLAMINO-ACID-RELEASING ENZYME"/>
    <property type="match status" value="1"/>
</dbReference>
<dbReference type="RefSeq" id="WP_203994364.1">
    <property type="nucleotide sequence ID" value="NZ_BOPG01000024.1"/>
</dbReference>
<dbReference type="Gene3D" id="2.120.10.30">
    <property type="entry name" value="TolB, C-terminal domain"/>
    <property type="match status" value="2"/>
</dbReference>
<protein>
    <submittedName>
        <fullName evidence="4">Peptidase S9</fullName>
    </submittedName>
</protein>
<dbReference type="SUPFAM" id="SSF82171">
    <property type="entry name" value="DPP6 N-terminal domain-like"/>
    <property type="match status" value="1"/>
</dbReference>
<comment type="caution">
    <text evidence="4">The sequence shown here is derived from an EMBL/GenBank/DDBJ whole genome shotgun (WGS) entry which is preliminary data.</text>
</comment>
<evidence type="ECO:0000313" key="5">
    <source>
        <dbReference type="Proteomes" id="UP000612585"/>
    </source>
</evidence>
<feature type="region of interest" description="Disordered" evidence="2">
    <location>
        <begin position="66"/>
        <end position="103"/>
    </location>
</feature>
<dbReference type="InterPro" id="IPR001375">
    <property type="entry name" value="Peptidase_S9_cat"/>
</dbReference>
<evidence type="ECO:0000256" key="1">
    <source>
        <dbReference type="ARBA" id="ARBA00022801"/>
    </source>
</evidence>
<dbReference type="Proteomes" id="UP000612585">
    <property type="component" value="Unassembled WGS sequence"/>
</dbReference>
<proteinExistence type="predicted"/>
<dbReference type="PANTHER" id="PTHR42776">
    <property type="entry name" value="SERINE PEPTIDASE S9 FAMILY MEMBER"/>
    <property type="match status" value="1"/>
</dbReference>
<reference evidence="4" key="1">
    <citation type="submission" date="2021-01" db="EMBL/GenBank/DDBJ databases">
        <title>Whole genome shotgun sequence of Virgisporangium aurantiacum NBRC 16421.</title>
        <authorList>
            <person name="Komaki H."/>
            <person name="Tamura T."/>
        </authorList>
    </citation>
    <scope>NUCLEOTIDE SEQUENCE</scope>
    <source>
        <strain evidence="4">NBRC 16421</strain>
    </source>
</reference>
<dbReference type="GO" id="GO:0004252">
    <property type="term" value="F:serine-type endopeptidase activity"/>
    <property type="evidence" value="ECO:0007669"/>
    <property type="project" value="TreeGrafter"/>
</dbReference>
<dbReference type="Pfam" id="PF00326">
    <property type="entry name" value="Peptidase_S9"/>
    <property type="match status" value="1"/>
</dbReference>
<feature type="domain" description="Peptidase S9 prolyl oligopeptidase catalytic" evidence="3">
    <location>
        <begin position="458"/>
        <end position="665"/>
    </location>
</feature>
<dbReference type="AlphaFoldDB" id="A0A8J4E1S6"/>
<keyword evidence="1" id="KW-0378">Hydrolase</keyword>
<evidence type="ECO:0000313" key="4">
    <source>
        <dbReference type="EMBL" id="GIJ56292.1"/>
    </source>
</evidence>
<accession>A0A8J4E1S6</accession>
<name>A0A8J4E1S6_9ACTN</name>
<sequence>MIIDAPADPFSDLDAYTRLPRVGGLWLSPDGRRLVVGVATRDRKGTRYTTALWEVDPAGVRPARRLTRSDKGESTAAFTPSGDLLFTSARPSPDRESEDDPPTALWLQPAGGGDARVVAEPAGGVHGVLVSTGGTVLVGTSMLPSSADLAADKELRDKRKEAAVSAILHEEYPIRFWDHDLGPGRTRLLVADLPADDASADADLPLRDVTGHVGRALDADSGWDITPDGRTVVAVWRVAESAGSQRDTLVAIDVANGERRILADDADHEYGLPRLSPDGERVALLVHRRSNPHDPGDSWLGVVPLGGGPVQPLTEGWDRWPSRARWTPDGTALIVAADDNGRSPLWRVDATTGEPTRLTPDDGTYTDVRVSPDGAWIYALRTAVDSPPAPVRVSSDGVIEPLLGPAPALELPGTLTEVTATAADGAPLRAWLALPRTDSPAPLLLWIHGGPLHSWNSWSWRWNPWLAVAQGYAVLLPDPALSTGYGIDFIRRGWGAWGGAPYTDLMTITDAAAARPDIDATRTAAMGGSFGGYMANWIAGHTDRFAAIVTHASLWALDQMATTTDAPFYWLREMTPEMTDANSPHRFADAITTPMLVIHGDKDYRVPVGEALRLWWDLLSRSKAADGSSPHKFLFFPDENHWILKPEHVKVWYSTVLAFLAHHVRGEEWHPPTMLG</sequence>
<evidence type="ECO:0000256" key="2">
    <source>
        <dbReference type="SAM" id="MobiDB-lite"/>
    </source>
</evidence>
<evidence type="ECO:0000259" key="3">
    <source>
        <dbReference type="Pfam" id="PF00326"/>
    </source>
</evidence>
<gene>
    <name evidence="4" type="ORF">Vau01_038080</name>
</gene>
<organism evidence="4 5">
    <name type="scientific">Virgisporangium aurantiacum</name>
    <dbReference type="NCBI Taxonomy" id="175570"/>
    <lineage>
        <taxon>Bacteria</taxon>
        <taxon>Bacillati</taxon>
        <taxon>Actinomycetota</taxon>
        <taxon>Actinomycetes</taxon>
        <taxon>Micromonosporales</taxon>
        <taxon>Micromonosporaceae</taxon>
        <taxon>Virgisporangium</taxon>
    </lineage>
</organism>
<dbReference type="GO" id="GO:0006508">
    <property type="term" value="P:proteolysis"/>
    <property type="evidence" value="ECO:0007669"/>
    <property type="project" value="InterPro"/>
</dbReference>
<dbReference type="EMBL" id="BOPG01000024">
    <property type="protein sequence ID" value="GIJ56292.1"/>
    <property type="molecule type" value="Genomic_DNA"/>
</dbReference>
<dbReference type="InterPro" id="IPR011042">
    <property type="entry name" value="6-blade_b-propeller_TolB-like"/>
</dbReference>
<dbReference type="InterPro" id="IPR029058">
    <property type="entry name" value="AB_hydrolase_fold"/>
</dbReference>